<accession>A0A6A5V2K1</accession>
<organism evidence="2 3">
    <name type="scientific">Bimuria novae-zelandiae CBS 107.79</name>
    <dbReference type="NCBI Taxonomy" id="1447943"/>
    <lineage>
        <taxon>Eukaryota</taxon>
        <taxon>Fungi</taxon>
        <taxon>Dikarya</taxon>
        <taxon>Ascomycota</taxon>
        <taxon>Pezizomycotina</taxon>
        <taxon>Dothideomycetes</taxon>
        <taxon>Pleosporomycetidae</taxon>
        <taxon>Pleosporales</taxon>
        <taxon>Massarineae</taxon>
        <taxon>Didymosphaeriaceae</taxon>
        <taxon>Bimuria</taxon>
    </lineage>
</organism>
<feature type="domain" description="SprT-like" evidence="1">
    <location>
        <begin position="2"/>
        <end position="112"/>
    </location>
</feature>
<dbReference type="Pfam" id="PF10263">
    <property type="entry name" value="SprT-like"/>
    <property type="match status" value="1"/>
</dbReference>
<evidence type="ECO:0000313" key="3">
    <source>
        <dbReference type="Proteomes" id="UP000800036"/>
    </source>
</evidence>
<dbReference type="Proteomes" id="UP000800036">
    <property type="component" value="Unassembled WGS sequence"/>
</dbReference>
<proteinExistence type="predicted"/>
<dbReference type="AlphaFoldDB" id="A0A6A5V2K1"/>
<dbReference type="OrthoDB" id="3796964at2759"/>
<evidence type="ECO:0000313" key="2">
    <source>
        <dbReference type="EMBL" id="KAF1971673.1"/>
    </source>
</evidence>
<reference evidence="2" key="1">
    <citation type="journal article" date="2020" name="Stud. Mycol.">
        <title>101 Dothideomycetes genomes: a test case for predicting lifestyles and emergence of pathogens.</title>
        <authorList>
            <person name="Haridas S."/>
            <person name="Albert R."/>
            <person name="Binder M."/>
            <person name="Bloem J."/>
            <person name="Labutti K."/>
            <person name="Salamov A."/>
            <person name="Andreopoulos B."/>
            <person name="Baker S."/>
            <person name="Barry K."/>
            <person name="Bills G."/>
            <person name="Bluhm B."/>
            <person name="Cannon C."/>
            <person name="Castanera R."/>
            <person name="Culley D."/>
            <person name="Daum C."/>
            <person name="Ezra D."/>
            <person name="Gonzalez J."/>
            <person name="Henrissat B."/>
            <person name="Kuo A."/>
            <person name="Liang C."/>
            <person name="Lipzen A."/>
            <person name="Lutzoni F."/>
            <person name="Magnuson J."/>
            <person name="Mondo S."/>
            <person name="Nolan M."/>
            <person name="Ohm R."/>
            <person name="Pangilinan J."/>
            <person name="Park H.-J."/>
            <person name="Ramirez L."/>
            <person name="Alfaro M."/>
            <person name="Sun H."/>
            <person name="Tritt A."/>
            <person name="Yoshinaga Y."/>
            <person name="Zwiers L.-H."/>
            <person name="Turgeon B."/>
            <person name="Goodwin S."/>
            <person name="Spatafora J."/>
            <person name="Crous P."/>
            <person name="Grigoriev I."/>
        </authorList>
    </citation>
    <scope>NUCLEOTIDE SEQUENCE</scope>
    <source>
        <strain evidence="2">CBS 107.79</strain>
    </source>
</reference>
<sequence>MQHLWETLNTLFFGGPIPHTTFRWKKLPRSELGNTTSCLLGLTITMNPSRTSCDFADYVLLDFLSTLVHESIHAFLQSYACWSCRSWDRDYMEGGHGRSFQMLARKIEEAFPQLLGLPVRSGRLDSFLGDFGVREGKEKGRLKGCVPSVHDLEMWGFEDIDPGVRNEDVRVLIHRARAMGDV</sequence>
<dbReference type="GO" id="GO:0006950">
    <property type="term" value="P:response to stress"/>
    <property type="evidence" value="ECO:0007669"/>
    <property type="project" value="UniProtKB-ARBA"/>
</dbReference>
<evidence type="ECO:0000259" key="1">
    <source>
        <dbReference type="Pfam" id="PF10263"/>
    </source>
</evidence>
<gene>
    <name evidence="2" type="ORF">BU23DRAFT_179068</name>
</gene>
<name>A0A6A5V2K1_9PLEO</name>
<keyword evidence="3" id="KW-1185">Reference proteome</keyword>
<dbReference type="InterPro" id="IPR006640">
    <property type="entry name" value="SprT-like_domain"/>
</dbReference>
<protein>
    <recommendedName>
        <fullName evidence="1">SprT-like domain-containing protein</fullName>
    </recommendedName>
</protein>
<dbReference type="EMBL" id="ML976692">
    <property type="protein sequence ID" value="KAF1971673.1"/>
    <property type="molecule type" value="Genomic_DNA"/>
</dbReference>